<name>A0A3P3QGN7_9GAMM</name>
<organism evidence="2 3">
    <name type="scientific">Rheinheimera mesophila</name>
    <dbReference type="NCBI Taxonomy" id="1547515"/>
    <lineage>
        <taxon>Bacteria</taxon>
        <taxon>Pseudomonadati</taxon>
        <taxon>Pseudomonadota</taxon>
        <taxon>Gammaproteobacteria</taxon>
        <taxon>Chromatiales</taxon>
        <taxon>Chromatiaceae</taxon>
        <taxon>Rheinheimera</taxon>
    </lineage>
</organism>
<proteinExistence type="predicted"/>
<dbReference type="RefSeq" id="WP_046521500.1">
    <property type="nucleotide sequence ID" value="NZ_LAVS01000097.1"/>
</dbReference>
<dbReference type="PANTHER" id="PTHR33169:SF14">
    <property type="entry name" value="TRANSCRIPTIONAL REGULATOR RV3488"/>
    <property type="match status" value="1"/>
</dbReference>
<evidence type="ECO:0000259" key="1">
    <source>
        <dbReference type="Pfam" id="PF03551"/>
    </source>
</evidence>
<reference evidence="2 3" key="1">
    <citation type="submission" date="2018-11" db="EMBL/GenBank/DDBJ databases">
        <title>Draft genome analysis of Rheinheimera mesophila isolated from an industrial waste site.</title>
        <authorList>
            <person name="Yu Q."/>
            <person name="Qi Y."/>
            <person name="Zhang H."/>
            <person name="Lu Y."/>
            <person name="Pu J."/>
        </authorList>
    </citation>
    <scope>NUCLEOTIDE SEQUENCE [LARGE SCALE GENOMIC DNA]</scope>
    <source>
        <strain evidence="2 3">IITR13</strain>
    </source>
</reference>
<dbReference type="Proteomes" id="UP000276260">
    <property type="component" value="Unassembled WGS sequence"/>
</dbReference>
<dbReference type="Gene3D" id="1.10.10.10">
    <property type="entry name" value="Winged helix-like DNA-binding domain superfamily/Winged helix DNA-binding domain"/>
    <property type="match status" value="1"/>
</dbReference>
<comment type="caution">
    <text evidence="2">The sequence shown here is derived from an EMBL/GenBank/DDBJ whole genome shotgun (WGS) entry which is preliminary data.</text>
</comment>
<dbReference type="SUPFAM" id="SSF46785">
    <property type="entry name" value="Winged helix' DNA-binding domain"/>
    <property type="match status" value="1"/>
</dbReference>
<dbReference type="OrthoDB" id="3186544at2"/>
<dbReference type="InterPro" id="IPR005149">
    <property type="entry name" value="Tscrpt_reg_PadR_N"/>
</dbReference>
<dbReference type="InterPro" id="IPR052509">
    <property type="entry name" value="Metal_resp_DNA-bind_regulator"/>
</dbReference>
<protein>
    <submittedName>
        <fullName evidence="2">PadR family transcriptional regulator</fullName>
    </submittedName>
</protein>
<dbReference type="Pfam" id="PF03551">
    <property type="entry name" value="PadR"/>
    <property type="match status" value="1"/>
</dbReference>
<keyword evidence="3" id="KW-1185">Reference proteome</keyword>
<gene>
    <name evidence="2" type="ORF">EIK76_12635</name>
</gene>
<feature type="domain" description="Transcription regulator PadR N-terminal" evidence="1">
    <location>
        <begin position="27"/>
        <end position="98"/>
    </location>
</feature>
<evidence type="ECO:0000313" key="2">
    <source>
        <dbReference type="EMBL" id="RRJ20362.1"/>
    </source>
</evidence>
<dbReference type="InterPro" id="IPR036390">
    <property type="entry name" value="WH_DNA-bd_sf"/>
</dbReference>
<dbReference type="InterPro" id="IPR036388">
    <property type="entry name" value="WH-like_DNA-bd_sf"/>
</dbReference>
<sequence>MTTAEKEEKTQEKWEVQLRKGTLELVILAALQHRTLYGLELLKLLQSFKSAAITEGTLYPLLDRLKREGIVDAQWVQEGDVRPRKYYSLTATGHHKLADLITLWRQSVLDVEFLLAHPGPDALPVQGE</sequence>
<evidence type="ECO:0000313" key="3">
    <source>
        <dbReference type="Proteomes" id="UP000276260"/>
    </source>
</evidence>
<dbReference type="AlphaFoldDB" id="A0A3P3QGN7"/>
<dbReference type="PANTHER" id="PTHR33169">
    <property type="entry name" value="PADR-FAMILY TRANSCRIPTIONAL REGULATOR"/>
    <property type="match status" value="1"/>
</dbReference>
<dbReference type="EMBL" id="RRCF01000003">
    <property type="protein sequence ID" value="RRJ20362.1"/>
    <property type="molecule type" value="Genomic_DNA"/>
</dbReference>
<accession>A0A3P3QGN7</accession>